<dbReference type="STRING" id="418459.H6QS11"/>
<accession>H6QS11</accession>
<dbReference type="AlphaFoldDB" id="H6QS11"/>
<name>H6QS11_PUCGT</name>
<evidence type="ECO:0000313" key="1">
    <source>
        <dbReference type="EMBL" id="EHS63482.1"/>
    </source>
</evidence>
<dbReference type="EMBL" id="DS178288">
    <property type="protein sequence ID" value="EHS63482.1"/>
    <property type="molecule type" value="Genomic_DNA"/>
</dbReference>
<proteinExistence type="predicted"/>
<dbReference type="VEuPathDB" id="FungiDB:PGTG_21610"/>
<protein>
    <submittedName>
        <fullName evidence="1">Uncharacterized protein</fullName>
    </submittedName>
</protein>
<dbReference type="KEGG" id="pgr:PGTG_21610"/>
<gene>
    <name evidence="1" type="ORF">PGTG_21610</name>
</gene>
<dbReference type="HOGENOM" id="CLU_004591_6_2_1"/>
<reference evidence="2" key="1">
    <citation type="journal article" date="2011" name="Proc. Natl. Acad. Sci. U.S.A.">
        <title>Obligate biotrophy features unraveled by the genomic analysis of rust fungi.</title>
        <authorList>
            <person name="Duplessis S."/>
            <person name="Cuomo C.A."/>
            <person name="Lin Y.-C."/>
            <person name="Aerts A."/>
            <person name="Tisserant E."/>
            <person name="Veneault-Fourrey C."/>
            <person name="Joly D.L."/>
            <person name="Hacquard S."/>
            <person name="Amselem J."/>
            <person name="Cantarel B.L."/>
            <person name="Chiu R."/>
            <person name="Coutinho P.M."/>
            <person name="Feau N."/>
            <person name="Field M."/>
            <person name="Frey P."/>
            <person name="Gelhaye E."/>
            <person name="Goldberg J."/>
            <person name="Grabherr M.G."/>
            <person name="Kodira C.D."/>
            <person name="Kohler A."/>
            <person name="Kuees U."/>
            <person name="Lindquist E.A."/>
            <person name="Lucas S.M."/>
            <person name="Mago R."/>
            <person name="Mauceli E."/>
            <person name="Morin E."/>
            <person name="Murat C."/>
            <person name="Pangilinan J.L."/>
            <person name="Park R."/>
            <person name="Pearson M."/>
            <person name="Quesneville H."/>
            <person name="Rouhier N."/>
            <person name="Sakthikumar S."/>
            <person name="Salamov A.A."/>
            <person name="Schmutz J."/>
            <person name="Selles B."/>
            <person name="Shapiro H."/>
            <person name="Tanguay P."/>
            <person name="Tuskan G.A."/>
            <person name="Henrissat B."/>
            <person name="Van de Peer Y."/>
            <person name="Rouze P."/>
            <person name="Ellis J.G."/>
            <person name="Dodds P.N."/>
            <person name="Schein J.E."/>
            <person name="Zhong S."/>
            <person name="Hamelin R.C."/>
            <person name="Grigoriev I.V."/>
            <person name="Szabo L.J."/>
            <person name="Martin F."/>
        </authorList>
    </citation>
    <scope>NUCLEOTIDE SEQUENCE [LARGE SCALE GENOMIC DNA]</scope>
    <source>
        <strain evidence="2">CRL 75-36-700-3 / race SCCL</strain>
    </source>
</reference>
<keyword evidence="2" id="KW-1185">Reference proteome</keyword>
<dbReference type="RefSeq" id="XP_003889693.1">
    <property type="nucleotide sequence ID" value="XM_003889644.1"/>
</dbReference>
<dbReference type="InParanoid" id="H6QS11"/>
<evidence type="ECO:0000313" key="2">
    <source>
        <dbReference type="Proteomes" id="UP000008783"/>
    </source>
</evidence>
<dbReference type="Proteomes" id="UP000008783">
    <property type="component" value="Unassembled WGS sequence"/>
</dbReference>
<dbReference type="PANTHER" id="PTHR31912:SF34">
    <property type="entry name" value="NOTOCHORD-RELATED PROTEIN"/>
    <property type="match status" value="1"/>
</dbReference>
<sequence length="523" mass="60084">MNDITRNGFVAFDSSIMEEVLVTGIVLCFLADLPMHAEITNTPNPGTSLNPCRMCTLHAEGKDKRNTPEFVQQFLMINPDGSEATGKERNWIDTKEKTYDLYCAAMEESNAEFVRRKLKYGLTDSRNTRFLTEAKKNLRIRELMEKLEEKEPESLFNSFLELEGFDGVQDTPVEILHVALLGFVKYLARDMGKNLTENQKEELVGRFQSFNTQALNIPPINAKSMMKHIKSLVGKEFKVLVQAAPFTFFQFLSPERKAIWTAVCQLVPFIFITKIENMQEYITQLKIYIKNFLYHAIRATAQWVNKPKFHHLIHLPESILRFGSASLFSTEKFESFNGVLRGASIHSNKQSAGRDIAVTFSNYYSDRFLLSGGYIYDHSTQTHSTASQDVLNVFQNNEVIRKSLGYSFSASNPLPPQQFPFSKNANVILEDQLEVPQQLIEHCSSHNIRQIQHHGSELLVGSVKSLWEFHSRARSKFYIHFNQFKLMGMNELYSMREICRTTTTNYFNVIGEMPNQEDQASKH</sequence>
<organism evidence="1 2">
    <name type="scientific">Puccinia graminis f. sp. tritici (strain CRL 75-36-700-3 / race SCCL)</name>
    <name type="common">Black stem rust fungus</name>
    <dbReference type="NCBI Taxonomy" id="418459"/>
    <lineage>
        <taxon>Eukaryota</taxon>
        <taxon>Fungi</taxon>
        <taxon>Dikarya</taxon>
        <taxon>Basidiomycota</taxon>
        <taxon>Pucciniomycotina</taxon>
        <taxon>Pucciniomycetes</taxon>
        <taxon>Pucciniales</taxon>
        <taxon>Pucciniaceae</taxon>
        <taxon>Puccinia</taxon>
    </lineage>
</organism>
<dbReference type="GeneID" id="13542822"/>
<dbReference type="PANTHER" id="PTHR31912">
    <property type="entry name" value="IP13529P"/>
    <property type="match status" value="1"/>
</dbReference>
<dbReference type="OrthoDB" id="2506799at2759"/>